<organism evidence="2 3">
    <name type="scientific">Setaria viridis</name>
    <name type="common">Green bristlegrass</name>
    <name type="synonym">Setaria italica subsp. viridis</name>
    <dbReference type="NCBI Taxonomy" id="4556"/>
    <lineage>
        <taxon>Eukaryota</taxon>
        <taxon>Viridiplantae</taxon>
        <taxon>Streptophyta</taxon>
        <taxon>Embryophyta</taxon>
        <taxon>Tracheophyta</taxon>
        <taxon>Spermatophyta</taxon>
        <taxon>Magnoliopsida</taxon>
        <taxon>Liliopsida</taxon>
        <taxon>Poales</taxon>
        <taxon>Poaceae</taxon>
        <taxon>PACMAD clade</taxon>
        <taxon>Panicoideae</taxon>
        <taxon>Panicodae</taxon>
        <taxon>Paniceae</taxon>
        <taxon>Cenchrinae</taxon>
        <taxon>Setaria</taxon>
    </lineage>
</organism>
<protein>
    <recommendedName>
        <fullName evidence="4">Secreted protein</fullName>
    </recommendedName>
</protein>
<gene>
    <name evidence="2" type="ORF">SEVIR_1G222050v2</name>
</gene>
<evidence type="ECO:0000313" key="3">
    <source>
        <dbReference type="Proteomes" id="UP000298652"/>
    </source>
</evidence>
<evidence type="ECO:0000313" key="2">
    <source>
        <dbReference type="EMBL" id="TKW40074.1"/>
    </source>
</evidence>
<sequence>MYLCSCVLAHMVLSEAVCCVLLCVPYIDALLQLSLDRRVIMLTPCSIVSSSHFLPTGSLCLNDATSCTLLAFAL</sequence>
<name>A0A4U6WDR8_SETVI</name>
<dbReference type="Gramene" id="TKW40074">
    <property type="protein sequence ID" value="TKW40074"/>
    <property type="gene ID" value="SEVIR_1G222050v2"/>
</dbReference>
<dbReference type="Proteomes" id="UP000298652">
    <property type="component" value="Chromosome 1"/>
</dbReference>
<feature type="chain" id="PRO_5020835461" description="Secreted protein" evidence="1">
    <location>
        <begin position="17"/>
        <end position="74"/>
    </location>
</feature>
<proteinExistence type="predicted"/>
<evidence type="ECO:0000256" key="1">
    <source>
        <dbReference type="SAM" id="SignalP"/>
    </source>
</evidence>
<dbReference type="AlphaFoldDB" id="A0A4U6WDR8"/>
<accession>A0A4U6WDR8</accession>
<reference evidence="2" key="1">
    <citation type="submission" date="2019-03" db="EMBL/GenBank/DDBJ databases">
        <title>WGS assembly of Setaria viridis.</title>
        <authorList>
            <person name="Huang P."/>
            <person name="Jenkins J."/>
            <person name="Grimwood J."/>
            <person name="Barry K."/>
            <person name="Healey A."/>
            <person name="Mamidi S."/>
            <person name="Sreedasyam A."/>
            <person name="Shu S."/>
            <person name="Feldman M."/>
            <person name="Wu J."/>
            <person name="Yu Y."/>
            <person name="Chen C."/>
            <person name="Johnson J."/>
            <person name="Rokhsar D."/>
            <person name="Baxter I."/>
            <person name="Schmutz J."/>
            <person name="Brutnell T."/>
            <person name="Kellogg E."/>
        </authorList>
    </citation>
    <scope>NUCLEOTIDE SEQUENCE [LARGE SCALE GENOMIC DNA]</scope>
</reference>
<keyword evidence="1" id="KW-0732">Signal</keyword>
<dbReference type="EMBL" id="CM016552">
    <property type="protein sequence ID" value="TKW40074.1"/>
    <property type="molecule type" value="Genomic_DNA"/>
</dbReference>
<evidence type="ECO:0008006" key="4">
    <source>
        <dbReference type="Google" id="ProtNLM"/>
    </source>
</evidence>
<keyword evidence="3" id="KW-1185">Reference proteome</keyword>
<feature type="signal peptide" evidence="1">
    <location>
        <begin position="1"/>
        <end position="16"/>
    </location>
</feature>